<dbReference type="EMBL" id="CM000762">
    <property type="protein sequence ID" value="KXG34119.1"/>
    <property type="molecule type" value="Genomic_DNA"/>
</dbReference>
<accession>A0A1B6Q867</accession>
<name>A0A1B6Q867_SORBI</name>
<protein>
    <submittedName>
        <fullName evidence="2">Uncharacterized protein</fullName>
    </submittedName>
</protein>
<keyword evidence="3" id="KW-1185">Reference proteome</keyword>
<organism evidence="2 3">
    <name type="scientific">Sorghum bicolor</name>
    <name type="common">Sorghum</name>
    <name type="synonym">Sorghum vulgare</name>
    <dbReference type="NCBI Taxonomy" id="4558"/>
    <lineage>
        <taxon>Eukaryota</taxon>
        <taxon>Viridiplantae</taxon>
        <taxon>Streptophyta</taxon>
        <taxon>Embryophyta</taxon>
        <taxon>Tracheophyta</taxon>
        <taxon>Spermatophyta</taxon>
        <taxon>Magnoliopsida</taxon>
        <taxon>Liliopsida</taxon>
        <taxon>Poales</taxon>
        <taxon>Poaceae</taxon>
        <taxon>PACMAD clade</taxon>
        <taxon>Panicoideae</taxon>
        <taxon>Andropogonodae</taxon>
        <taxon>Andropogoneae</taxon>
        <taxon>Sorghinae</taxon>
        <taxon>Sorghum</taxon>
    </lineage>
</organism>
<reference evidence="2 3" key="1">
    <citation type="journal article" date="2009" name="Nature">
        <title>The Sorghum bicolor genome and the diversification of grasses.</title>
        <authorList>
            <person name="Paterson A.H."/>
            <person name="Bowers J.E."/>
            <person name="Bruggmann R."/>
            <person name="Dubchak I."/>
            <person name="Grimwood J."/>
            <person name="Gundlach H."/>
            <person name="Haberer G."/>
            <person name="Hellsten U."/>
            <person name="Mitros T."/>
            <person name="Poliakov A."/>
            <person name="Schmutz J."/>
            <person name="Spannagl M."/>
            <person name="Tang H."/>
            <person name="Wang X."/>
            <person name="Wicker T."/>
            <person name="Bharti A.K."/>
            <person name="Chapman J."/>
            <person name="Feltus F.A."/>
            <person name="Gowik U."/>
            <person name="Grigoriev I.V."/>
            <person name="Lyons E."/>
            <person name="Maher C.A."/>
            <person name="Martis M."/>
            <person name="Narechania A."/>
            <person name="Otillar R.P."/>
            <person name="Penning B.W."/>
            <person name="Salamov A.A."/>
            <person name="Wang Y."/>
            <person name="Zhang L."/>
            <person name="Carpita N.C."/>
            <person name="Freeling M."/>
            <person name="Gingle A.R."/>
            <person name="Hash C.T."/>
            <person name="Keller B."/>
            <person name="Klein P."/>
            <person name="Kresovich S."/>
            <person name="McCann M.C."/>
            <person name="Ming R."/>
            <person name="Peterson D.G."/>
            <person name="Mehboob-ur-Rahman"/>
            <person name="Ware D."/>
            <person name="Westhoff P."/>
            <person name="Mayer K.F."/>
            <person name="Messing J."/>
            <person name="Rokhsar D.S."/>
        </authorList>
    </citation>
    <scope>NUCLEOTIDE SEQUENCE [LARGE SCALE GENOMIC DNA]</scope>
    <source>
        <strain evidence="3">cv. BTx623</strain>
    </source>
</reference>
<feature type="compositionally biased region" description="Basic and acidic residues" evidence="1">
    <location>
        <begin position="49"/>
        <end position="61"/>
    </location>
</feature>
<feature type="region of interest" description="Disordered" evidence="1">
    <location>
        <begin position="1"/>
        <end position="101"/>
    </location>
</feature>
<proteinExistence type="predicted"/>
<evidence type="ECO:0000313" key="3">
    <source>
        <dbReference type="Proteomes" id="UP000000768"/>
    </source>
</evidence>
<dbReference type="Gramene" id="KXG34119">
    <property type="protein sequence ID" value="KXG34119"/>
    <property type="gene ID" value="SORBI_3003G425600"/>
</dbReference>
<evidence type="ECO:0000313" key="2">
    <source>
        <dbReference type="EMBL" id="KXG34119.1"/>
    </source>
</evidence>
<dbReference type="ExpressionAtlas" id="A0A1B6Q867">
    <property type="expression patterns" value="baseline and differential"/>
</dbReference>
<sequence length="101" mass="10921">MSPRPPSGAPSLSPSLPAPTTSMPPRERLRRLFGKRRLSPSLPPSPRSGDLHGNGEKHDGDGFQQAIFLQSPVATAGHVRAREQRSRCERELPGCSRGNMG</sequence>
<reference evidence="3" key="2">
    <citation type="journal article" date="2018" name="Plant J.">
        <title>The Sorghum bicolor reference genome: improved assembly, gene annotations, a transcriptome atlas, and signatures of genome organization.</title>
        <authorList>
            <person name="McCormick R.F."/>
            <person name="Truong S.K."/>
            <person name="Sreedasyam A."/>
            <person name="Jenkins J."/>
            <person name="Shu S."/>
            <person name="Sims D."/>
            <person name="Kennedy M."/>
            <person name="Amirebrahimi M."/>
            <person name="Weers B.D."/>
            <person name="McKinley B."/>
            <person name="Mattison A."/>
            <person name="Morishige D.T."/>
            <person name="Grimwood J."/>
            <person name="Schmutz J."/>
            <person name="Mullet J.E."/>
        </authorList>
    </citation>
    <scope>NUCLEOTIDE SEQUENCE [LARGE SCALE GENOMIC DNA]</scope>
    <source>
        <strain evidence="3">cv. BTx623</strain>
    </source>
</reference>
<evidence type="ECO:0000256" key="1">
    <source>
        <dbReference type="SAM" id="MobiDB-lite"/>
    </source>
</evidence>
<dbReference type="Proteomes" id="UP000000768">
    <property type="component" value="Chromosome 3"/>
</dbReference>
<feature type="compositionally biased region" description="Basic and acidic residues" evidence="1">
    <location>
        <begin position="80"/>
        <end position="92"/>
    </location>
</feature>
<feature type="compositionally biased region" description="Basic residues" evidence="1">
    <location>
        <begin position="28"/>
        <end position="38"/>
    </location>
</feature>
<dbReference type="AlphaFoldDB" id="A0A1B6Q867"/>
<gene>
    <name evidence="2" type="ORF">SORBI_3003G425600</name>
</gene>
<feature type="compositionally biased region" description="Low complexity" evidence="1">
    <location>
        <begin position="9"/>
        <end position="24"/>
    </location>
</feature>